<evidence type="ECO:0000256" key="1">
    <source>
        <dbReference type="ARBA" id="ARBA00022741"/>
    </source>
</evidence>
<organism evidence="6 7">
    <name type="scientific">Cyanidiococcus yangmingshanensis</name>
    <dbReference type="NCBI Taxonomy" id="2690220"/>
    <lineage>
        <taxon>Eukaryota</taxon>
        <taxon>Rhodophyta</taxon>
        <taxon>Bangiophyceae</taxon>
        <taxon>Cyanidiales</taxon>
        <taxon>Cyanidiaceae</taxon>
        <taxon>Cyanidiococcus</taxon>
    </lineage>
</organism>
<sequence>MRKMTSTNSDVFEDIKLFELRVKLRQQADKIQRDLRLGHRLIHAEELSAMNRVLHALGYLDENNQLSSKGRVCCEISAANELVLTESIFEGIFRDLPETVIPTILSGFVLDEKSKEGNNIMPNDEELREYFQKVQQGIHGVVKRIMRVQREAGLHGDDICEEPNWDPNVMSSMYAWCRGQPVR</sequence>
<evidence type="ECO:0000256" key="4">
    <source>
        <dbReference type="ARBA" id="ARBA00022840"/>
    </source>
</evidence>
<keyword evidence="4" id="KW-0067">ATP-binding</keyword>
<protein>
    <recommendedName>
        <fullName evidence="5">ATP-dependent RNA helicase Ski2/MTR4 C-terminal domain-containing protein</fullName>
    </recommendedName>
</protein>
<keyword evidence="3" id="KW-0347">Helicase</keyword>
<dbReference type="InterPro" id="IPR050699">
    <property type="entry name" value="RNA-DNA_Helicase"/>
</dbReference>
<evidence type="ECO:0000313" key="6">
    <source>
        <dbReference type="EMBL" id="KAF6000426.1"/>
    </source>
</evidence>
<evidence type="ECO:0000313" key="7">
    <source>
        <dbReference type="Proteomes" id="UP000530660"/>
    </source>
</evidence>
<evidence type="ECO:0000256" key="3">
    <source>
        <dbReference type="ARBA" id="ARBA00022806"/>
    </source>
</evidence>
<dbReference type="InterPro" id="IPR012961">
    <property type="entry name" value="Ski2/MTR4_C"/>
</dbReference>
<evidence type="ECO:0000259" key="5">
    <source>
        <dbReference type="SMART" id="SM01142"/>
    </source>
</evidence>
<dbReference type="GO" id="GO:0016787">
    <property type="term" value="F:hydrolase activity"/>
    <property type="evidence" value="ECO:0007669"/>
    <property type="project" value="UniProtKB-KW"/>
</dbReference>
<proteinExistence type="predicted"/>
<evidence type="ECO:0000256" key="2">
    <source>
        <dbReference type="ARBA" id="ARBA00022801"/>
    </source>
</evidence>
<dbReference type="OrthoDB" id="64767at2759"/>
<feature type="domain" description="ATP-dependent RNA helicase Ski2/MTR4 C-terminal" evidence="5">
    <location>
        <begin position="61"/>
        <end position="183"/>
    </location>
</feature>
<name>A0A7J7IBG3_9RHOD</name>
<dbReference type="EMBL" id="VWRR01000020">
    <property type="protein sequence ID" value="KAF6000426.1"/>
    <property type="molecule type" value="Genomic_DNA"/>
</dbReference>
<dbReference type="Gene3D" id="1.10.3380.30">
    <property type="match status" value="1"/>
</dbReference>
<keyword evidence="1" id="KW-0547">Nucleotide-binding</keyword>
<dbReference type="PANTHER" id="PTHR12131">
    <property type="entry name" value="ATP-DEPENDENT RNA AND DNA HELICASE"/>
    <property type="match status" value="1"/>
</dbReference>
<dbReference type="GO" id="GO:0005524">
    <property type="term" value="F:ATP binding"/>
    <property type="evidence" value="ECO:0007669"/>
    <property type="project" value="UniProtKB-KW"/>
</dbReference>
<comment type="caution">
    <text evidence="6">The sequence shown here is derived from an EMBL/GenBank/DDBJ whole genome shotgun (WGS) entry which is preliminary data.</text>
</comment>
<dbReference type="Proteomes" id="UP000530660">
    <property type="component" value="Unassembled WGS sequence"/>
</dbReference>
<dbReference type="Pfam" id="PF08148">
    <property type="entry name" value="DSHCT"/>
    <property type="match status" value="1"/>
</dbReference>
<keyword evidence="2" id="KW-0378">Hydrolase</keyword>
<gene>
    <name evidence="6" type="ORF">F1559_001401</name>
</gene>
<dbReference type="PANTHER" id="PTHR12131:SF1">
    <property type="entry name" value="ATP-DEPENDENT RNA HELICASE SUPV3L1, MITOCHONDRIAL-RELATED"/>
    <property type="match status" value="1"/>
</dbReference>
<reference evidence="6 7" key="1">
    <citation type="journal article" date="2020" name="J. Phycol.">
        <title>Comparative genome analysis reveals Cyanidiococcus gen. nov., a new extremophilic red algal genus sister to Cyanidioschyzon (Cyanidioschyzonaceae, Rhodophyta).</title>
        <authorList>
            <person name="Liu S.-L."/>
            <person name="Chiang Y.-R."/>
            <person name="Yoon H.S."/>
            <person name="Fu H.-Y."/>
        </authorList>
    </citation>
    <scope>NUCLEOTIDE SEQUENCE [LARGE SCALE GENOMIC DNA]</scope>
    <source>
        <strain evidence="6 7">THAL066</strain>
    </source>
</reference>
<keyword evidence="7" id="KW-1185">Reference proteome</keyword>
<dbReference type="SMART" id="SM01142">
    <property type="entry name" value="DSHCT"/>
    <property type="match status" value="1"/>
</dbReference>
<dbReference type="AlphaFoldDB" id="A0A7J7IBG3"/>
<dbReference type="GO" id="GO:0004386">
    <property type="term" value="F:helicase activity"/>
    <property type="evidence" value="ECO:0007669"/>
    <property type="project" value="UniProtKB-KW"/>
</dbReference>
<accession>A0A7J7IBG3</accession>